<feature type="transmembrane region" description="Helical" evidence="12">
    <location>
        <begin position="410"/>
        <end position="432"/>
    </location>
</feature>
<keyword evidence="9 12" id="KW-1133">Transmembrane helix</keyword>
<dbReference type="GO" id="GO:0016682">
    <property type="term" value="F:oxidoreductase activity, acting on diphenols and related substances as donors, oxygen as acceptor"/>
    <property type="evidence" value="ECO:0007669"/>
    <property type="project" value="TreeGrafter"/>
</dbReference>
<dbReference type="InterPro" id="IPR002585">
    <property type="entry name" value="Cyt-d_ubiquinol_oxidase_su_1"/>
</dbReference>
<evidence type="ECO:0000256" key="5">
    <source>
        <dbReference type="ARBA" id="ARBA00022617"/>
    </source>
</evidence>
<evidence type="ECO:0000256" key="1">
    <source>
        <dbReference type="ARBA" id="ARBA00004651"/>
    </source>
</evidence>
<feature type="transmembrane region" description="Helical" evidence="12">
    <location>
        <begin position="221"/>
        <end position="241"/>
    </location>
</feature>
<keyword evidence="4 12" id="KW-1003">Cell membrane</keyword>
<feature type="transmembrane region" description="Helical" evidence="12">
    <location>
        <begin position="335"/>
        <end position="356"/>
    </location>
</feature>
<evidence type="ECO:0000256" key="11">
    <source>
        <dbReference type="ARBA" id="ARBA00023136"/>
    </source>
</evidence>
<feature type="transmembrane region" description="Helical" evidence="12">
    <location>
        <begin position="56"/>
        <end position="77"/>
    </location>
</feature>
<keyword evidence="5 12" id="KW-0349">Heme</keyword>
<protein>
    <submittedName>
        <fullName evidence="13">Cytochrome bd-I ubiquinol oxidase subunit 1 apoprotein</fullName>
    </submittedName>
</protein>
<comment type="similarity">
    <text evidence="2 12">Belongs to the cytochrome ubiquinol oxidase subunit 1 family.</text>
</comment>
<evidence type="ECO:0000256" key="7">
    <source>
        <dbReference type="ARBA" id="ARBA00022723"/>
    </source>
</evidence>
<evidence type="ECO:0000256" key="3">
    <source>
        <dbReference type="ARBA" id="ARBA00022448"/>
    </source>
</evidence>
<evidence type="ECO:0000256" key="12">
    <source>
        <dbReference type="PIRNR" id="PIRNR006446"/>
    </source>
</evidence>
<evidence type="ECO:0000313" key="14">
    <source>
        <dbReference type="Proteomes" id="UP000184295"/>
    </source>
</evidence>
<dbReference type="GO" id="GO:0046872">
    <property type="term" value="F:metal ion binding"/>
    <property type="evidence" value="ECO:0007669"/>
    <property type="project" value="UniProtKB-UniRule"/>
</dbReference>
<name>A0A1M4VYL6_9ACTN</name>
<dbReference type="PANTHER" id="PTHR30365:SF15">
    <property type="entry name" value="CYTOCHROME BD UBIQUINOL OXIDASE SUBUNIT 1"/>
    <property type="match status" value="1"/>
</dbReference>
<keyword evidence="7 12" id="KW-0479">Metal-binding</keyword>
<dbReference type="EMBL" id="FQUL01000020">
    <property type="protein sequence ID" value="SHE74039.1"/>
    <property type="molecule type" value="Genomic_DNA"/>
</dbReference>
<dbReference type="GO" id="GO:0009055">
    <property type="term" value="F:electron transfer activity"/>
    <property type="evidence" value="ECO:0007669"/>
    <property type="project" value="UniProtKB-UniRule"/>
</dbReference>
<comment type="subcellular location">
    <subcellularLocation>
        <location evidence="1">Cell membrane</location>
        <topology evidence="1">Multi-pass membrane protein</topology>
    </subcellularLocation>
</comment>
<evidence type="ECO:0000256" key="9">
    <source>
        <dbReference type="ARBA" id="ARBA00022989"/>
    </source>
</evidence>
<feature type="transmembrane region" description="Helical" evidence="12">
    <location>
        <begin position="176"/>
        <end position="209"/>
    </location>
</feature>
<evidence type="ECO:0000256" key="4">
    <source>
        <dbReference type="ARBA" id="ARBA00022475"/>
    </source>
</evidence>
<feature type="transmembrane region" description="Helical" evidence="12">
    <location>
        <begin position="97"/>
        <end position="121"/>
    </location>
</feature>
<keyword evidence="6 12" id="KW-0812">Transmembrane</keyword>
<gene>
    <name evidence="13" type="ORF">SAMN02745225_01481</name>
</gene>
<evidence type="ECO:0000256" key="8">
    <source>
        <dbReference type="ARBA" id="ARBA00022982"/>
    </source>
</evidence>
<feature type="transmembrane region" description="Helical" evidence="12">
    <location>
        <begin position="22"/>
        <end position="44"/>
    </location>
</feature>
<dbReference type="GO" id="GO:0005886">
    <property type="term" value="C:plasma membrane"/>
    <property type="evidence" value="ECO:0007669"/>
    <property type="project" value="UniProtKB-SubCell"/>
</dbReference>
<dbReference type="PIRSF" id="PIRSF006446">
    <property type="entry name" value="Cyt_quinol_oxidase_1"/>
    <property type="match status" value="1"/>
</dbReference>
<feature type="transmembrane region" description="Helical" evidence="12">
    <location>
        <begin position="368"/>
        <end position="390"/>
    </location>
</feature>
<dbReference type="GO" id="GO:0070069">
    <property type="term" value="C:cytochrome complex"/>
    <property type="evidence" value="ECO:0007669"/>
    <property type="project" value="UniProtKB-UniRule"/>
</dbReference>
<evidence type="ECO:0000313" key="13">
    <source>
        <dbReference type="EMBL" id="SHE74039.1"/>
    </source>
</evidence>
<accession>A0A1M4VYL6</accession>
<keyword evidence="10 12" id="KW-0408">Iron</keyword>
<evidence type="ECO:0000256" key="6">
    <source>
        <dbReference type="ARBA" id="ARBA00022692"/>
    </source>
</evidence>
<feature type="transmembrane region" description="Helical" evidence="12">
    <location>
        <begin position="133"/>
        <end position="156"/>
    </location>
</feature>
<dbReference type="AlphaFoldDB" id="A0A1M4VYL6"/>
<keyword evidence="14" id="KW-1185">Reference proteome</keyword>
<dbReference type="RefSeq" id="WP_072790712.1">
    <property type="nucleotide sequence ID" value="NZ_FQUL01000020.1"/>
</dbReference>
<dbReference type="Proteomes" id="UP000184295">
    <property type="component" value="Unassembled WGS sequence"/>
</dbReference>
<keyword evidence="8 12" id="KW-0249">Electron transport</keyword>
<keyword evidence="3 12" id="KW-0813">Transport</keyword>
<sequence length="476" mass="53106">MHPILGNLTLLLSRWQFATTTIYHFLFVPVTIGLSVLVAILQSAYYKTHDERYDRLVSFFGKLFLINFAIGVVTGIVQEFQFGMNWSQYSAFVGNIFGPPLAIEGLLAFFMESTFLGIWIFGKGRVSERVHLFSIWMASFGTVLSASFILAANSWMQHPVGYSIDKATHQAVMTNFWAILTNSLFLVTLFHTLLAAAMTAAALMLGISFYQMKRKATKDIFALGARVALIVLFVSSLAMALDGHVQGQVMVQDQPMKMAAGEALYNTERGASESLLTIGNLHDKVIFQIGLPHVLSLLATDKWNGTVQGINQLQAKYEREYGKGNYVPIVWLDYWSFRIMAGIGAVILAFGAWGMYLLRKKRLDDSKWFRWAAMAMVPLPFIANTTGWIFQETGRQPWVVYGLLKTSQAVSNLSAFEVGITLVGFTALYGLLATVDISLMLKYAKKEIQVIGEGDKGLSLHHDDEMEDEELGSLVY</sequence>
<keyword evidence="11 12" id="KW-0472">Membrane</keyword>
<evidence type="ECO:0000256" key="2">
    <source>
        <dbReference type="ARBA" id="ARBA00009819"/>
    </source>
</evidence>
<proteinExistence type="inferred from homology"/>
<dbReference type="PANTHER" id="PTHR30365">
    <property type="entry name" value="CYTOCHROME D UBIQUINOL OXIDASE"/>
    <property type="match status" value="1"/>
</dbReference>
<dbReference type="STRING" id="1121881.SAMN02745225_01481"/>
<reference evidence="14" key="1">
    <citation type="submission" date="2016-11" db="EMBL/GenBank/DDBJ databases">
        <authorList>
            <person name="Varghese N."/>
            <person name="Submissions S."/>
        </authorList>
    </citation>
    <scope>NUCLEOTIDE SEQUENCE [LARGE SCALE GENOMIC DNA]</scope>
    <source>
        <strain evidence="14">DSM 19514</strain>
    </source>
</reference>
<evidence type="ECO:0000256" key="10">
    <source>
        <dbReference type="ARBA" id="ARBA00023004"/>
    </source>
</evidence>
<dbReference type="GO" id="GO:0019646">
    <property type="term" value="P:aerobic electron transport chain"/>
    <property type="evidence" value="ECO:0007669"/>
    <property type="project" value="InterPro"/>
</dbReference>
<dbReference type="GO" id="GO:0020037">
    <property type="term" value="F:heme binding"/>
    <property type="evidence" value="ECO:0007669"/>
    <property type="project" value="TreeGrafter"/>
</dbReference>
<dbReference type="Pfam" id="PF01654">
    <property type="entry name" value="Cyt_bd_oxida_I"/>
    <property type="match status" value="1"/>
</dbReference>
<organism evidence="13 14">
    <name type="scientific">Ferrithrix thermotolerans DSM 19514</name>
    <dbReference type="NCBI Taxonomy" id="1121881"/>
    <lineage>
        <taxon>Bacteria</taxon>
        <taxon>Bacillati</taxon>
        <taxon>Actinomycetota</taxon>
        <taxon>Acidimicrobiia</taxon>
        <taxon>Acidimicrobiales</taxon>
        <taxon>Acidimicrobiaceae</taxon>
        <taxon>Ferrithrix</taxon>
    </lineage>
</organism>